<dbReference type="AlphaFoldDB" id="Q8C4B7"/>
<reference evidence="1" key="3">
    <citation type="journal article" date="2000" name="Genome Res.">
        <title>RIKEN integrated sequence analysis (RISA) system--384-format sequencing pipeline with 384 multicapillary sequencer.</title>
        <authorList>
            <person name="Shibata K."/>
            <person name="Itoh M."/>
            <person name="Aizawa K."/>
            <person name="Nagaoka S."/>
            <person name="Sasaki N."/>
            <person name="Carninci P."/>
            <person name="Konno H."/>
            <person name="Akiyama J."/>
            <person name="Nishi K."/>
            <person name="Kitsunai T."/>
            <person name="Tashiro H."/>
            <person name="Itoh M."/>
            <person name="Sumi N."/>
            <person name="Ishii Y."/>
            <person name="Nakamura S."/>
            <person name="Hazama M."/>
            <person name="Nishine T."/>
            <person name="Harada A."/>
            <person name="Yamamoto R."/>
            <person name="Matsumoto H."/>
            <person name="Sakaguchi S."/>
            <person name="Ikegami T."/>
            <person name="Kashiwagi K."/>
            <person name="Fujiwake S."/>
            <person name="Inoue K."/>
            <person name="Togawa Y."/>
            <person name="Izawa M."/>
            <person name="Ohara E."/>
            <person name="Watahiki M."/>
            <person name="Yoneda Y."/>
            <person name="Ishikawa T."/>
            <person name="Ozawa K."/>
            <person name="Tanaka T."/>
            <person name="Matsuura S."/>
            <person name="Kawai J."/>
            <person name="Okazaki Y."/>
            <person name="Muramatsu M."/>
            <person name="Inoue Y."/>
            <person name="Kira A."/>
            <person name="Hayashizaki Y."/>
        </authorList>
    </citation>
    <scope>NUCLEOTIDE SEQUENCE</scope>
    <source>
        <strain evidence="1">C57BL/6J</strain>
        <tissue evidence="1">Cerebellum</tissue>
    </source>
</reference>
<sequence>MCHCQFSYLFKYRENMPRTQNRNDGGGVVVVVVVEVVWWWCGGGVVEVWWKWYGDGYGGGGSNNGEVEKHYFRHHPILNWKTSPCWTVAVPSSLFSGLQLGGEERWIIKDLGITQ</sequence>
<reference evidence="1" key="6">
    <citation type="submission" date="2002-04" db="EMBL/GenBank/DDBJ databases">
        <authorList>
            <person name="Adachi J."/>
            <person name="Aizawa K."/>
            <person name="Akimura T."/>
            <person name="Arakawa T."/>
            <person name="Bono H."/>
            <person name="Carninci P."/>
            <person name="Fukuda S."/>
            <person name="Furuno M."/>
            <person name="Hanagaki T."/>
            <person name="Hara A."/>
            <person name="Hashizume W."/>
            <person name="Hayashida K."/>
            <person name="Hayatsu N."/>
            <person name="Hiramoto K."/>
            <person name="Hiraoka T."/>
            <person name="Hirozane T."/>
            <person name="Hori F."/>
            <person name="Imotani K."/>
            <person name="Ishii Y."/>
            <person name="Itoh M."/>
            <person name="Kagawa I."/>
            <person name="Kasukawa T."/>
            <person name="Katoh H."/>
            <person name="Kawai J."/>
            <person name="Kojima Y."/>
            <person name="Kondo S."/>
            <person name="Konno H."/>
            <person name="Kouda M."/>
            <person name="Koya S."/>
            <person name="Kurihara C."/>
            <person name="Matsuyama T."/>
            <person name="Miyazaki A."/>
            <person name="Murata M."/>
            <person name="Nakamura M."/>
            <person name="Nishi K."/>
            <person name="Nomura K."/>
            <person name="Numazaki R."/>
            <person name="Ohno M."/>
            <person name="Ohsato N."/>
            <person name="Okazaki Y."/>
            <person name="Saito R."/>
            <person name="Saitoh H."/>
            <person name="Sakai C."/>
            <person name="Sakai K."/>
            <person name="Sakazume N."/>
            <person name="Sano H."/>
            <person name="Sasaki D."/>
            <person name="Shibata K."/>
            <person name="Shinagawa A."/>
            <person name="Shiraki T."/>
            <person name="Sogabe Y."/>
            <person name="Tagami M."/>
            <person name="Tagawa A."/>
            <person name="Takahashi F."/>
            <person name="Takaku-Akahira S."/>
            <person name="Takeda Y."/>
            <person name="Tanaka T."/>
            <person name="Tomaru A."/>
            <person name="Toya T."/>
            <person name="Yasunishi A."/>
            <person name="Muramatsu M."/>
            <person name="Hayashizaki Y."/>
        </authorList>
    </citation>
    <scope>NUCLEOTIDE SEQUENCE</scope>
    <source>
        <strain evidence="1">C57BL/6J</strain>
        <tissue evidence="1">Cerebellum</tissue>
    </source>
</reference>
<reference evidence="1" key="4">
    <citation type="journal article" date="2001" name="Nature">
        <title>Functional annotation of a full-length mouse cDNA collection.</title>
        <authorList>
            <consortium name="The RIKEN Genome Exploration Research Group Phase II Team and the FANTOM Consortium"/>
        </authorList>
    </citation>
    <scope>NUCLEOTIDE SEQUENCE</scope>
    <source>
        <strain evidence="1">C57BL/6J</strain>
        <tissue evidence="1">Cerebellum</tissue>
    </source>
</reference>
<name>Q8C4B7_MOUSE</name>
<dbReference type="MGI" id="MGI:3642771">
    <property type="gene designation" value="Gm16485"/>
</dbReference>
<organism evidence="1">
    <name type="scientific">Mus musculus</name>
    <name type="common">Mouse</name>
    <dbReference type="NCBI Taxonomy" id="10090"/>
    <lineage>
        <taxon>Eukaryota</taxon>
        <taxon>Metazoa</taxon>
        <taxon>Chordata</taxon>
        <taxon>Craniata</taxon>
        <taxon>Vertebrata</taxon>
        <taxon>Euteleostomi</taxon>
        <taxon>Mammalia</taxon>
        <taxon>Eutheria</taxon>
        <taxon>Euarchontoglires</taxon>
        <taxon>Glires</taxon>
        <taxon>Rodentia</taxon>
        <taxon>Myomorpha</taxon>
        <taxon>Muroidea</taxon>
        <taxon>Muridae</taxon>
        <taxon>Murinae</taxon>
        <taxon>Mus</taxon>
        <taxon>Mus</taxon>
    </lineage>
</organism>
<dbReference type="AGR" id="MGI:3642771"/>
<dbReference type="EMBL" id="AK082585">
    <property type="protein sequence ID" value="BAC38541.1"/>
    <property type="molecule type" value="mRNA"/>
</dbReference>
<evidence type="ECO:0000313" key="1">
    <source>
        <dbReference type="EMBL" id="BAC38541.1"/>
    </source>
</evidence>
<protein>
    <submittedName>
        <fullName evidence="1">Uncharacterized protein</fullName>
    </submittedName>
</protein>
<proteinExistence type="evidence at transcript level"/>
<gene>
    <name evidence="2" type="primary">Gm16485</name>
</gene>
<reference evidence="1" key="7">
    <citation type="journal article" date="2005" name="Science">
        <title>The Transcriptional Landscape of the Mammalian Genome.</title>
        <authorList>
            <consortium name="The FANTOM Consortium"/>
            <consortium name="Riken Genome Exploration Research Group and Genome Science Group (Genome Network Project Core Group)"/>
        </authorList>
    </citation>
    <scope>NUCLEOTIDE SEQUENCE</scope>
    <source>
        <strain evidence="1">C57BL/6J</strain>
        <tissue evidence="1">Cerebellum</tissue>
    </source>
</reference>
<reference evidence="1" key="5">
    <citation type="journal article" date="2002" name="Nature">
        <title>Analysis of the mouse transcriptome based on functional annotation of 60,770 full-length cDNAs.</title>
        <authorList>
            <consortium name="The FANTOM Consortium and the RIKEN Genome Exploration Research Group Phase I and II Team"/>
        </authorList>
    </citation>
    <scope>NUCLEOTIDE SEQUENCE</scope>
    <source>
        <strain evidence="1">C57BL/6J</strain>
        <tissue evidence="1">Cerebellum</tissue>
    </source>
</reference>
<dbReference type="HOGENOM" id="CLU_2108221_0_0_1"/>
<dbReference type="RNAct" id="Q8C4B7">
    <property type="molecule type" value="protein"/>
</dbReference>
<evidence type="ECO:0000313" key="2">
    <source>
        <dbReference type="MGI" id="MGI:3642771"/>
    </source>
</evidence>
<reference evidence="1" key="2">
    <citation type="journal article" date="2000" name="Genome Res.">
        <title>Normalization and subtraction of cap-trapper-selected cDNAs to prepare full-length cDNA libraries for rapid discovery of new genes.</title>
        <authorList>
            <person name="Carninci P."/>
            <person name="Shibata Y."/>
            <person name="Hayatsu N."/>
            <person name="Sugahara Y."/>
            <person name="Shibata K."/>
            <person name="Itoh M."/>
            <person name="Konno H."/>
            <person name="Okazaki Y."/>
            <person name="Muramatsu M."/>
            <person name="Hayashizaki Y."/>
        </authorList>
    </citation>
    <scope>NUCLEOTIDE SEQUENCE</scope>
    <source>
        <strain evidence="1">C57BL/6J</strain>
        <tissue evidence="1">Cerebellum</tissue>
    </source>
</reference>
<reference evidence="1" key="8">
    <citation type="journal article" date="2005" name="Science">
        <title>Antisense Transcription in the Mammalian Transcriptome.</title>
        <authorList>
            <consortium name="RIKEN Genome Exploration Research Group and Genome Science Group (Genome Network Project Core Group) and the FANTOM Consortium"/>
        </authorList>
    </citation>
    <scope>NUCLEOTIDE SEQUENCE</scope>
    <source>
        <strain evidence="1">C57BL/6J</strain>
        <tissue evidence="1">Cerebellum</tissue>
    </source>
</reference>
<accession>Q8C4B7</accession>
<reference evidence="1" key="1">
    <citation type="journal article" date="1999" name="Methods Enzymol.">
        <title>High-efficiency full-length cDNA cloning.</title>
        <authorList>
            <person name="Carninci P."/>
            <person name="Hayashizaki Y."/>
        </authorList>
    </citation>
    <scope>NUCLEOTIDE SEQUENCE</scope>
    <source>
        <strain evidence="1">C57BL/6J</strain>
        <tissue evidence="1">Cerebellum</tissue>
    </source>
</reference>